<keyword evidence="2" id="KW-1185">Reference proteome</keyword>
<reference evidence="1 2" key="1">
    <citation type="submission" date="2021-05" db="EMBL/GenBank/DDBJ databases">
        <title>A Polyphasic approach of four new species of the genus Ohtaekwangia: Ohtaekwangia histidinii sp. nov., Ohtaekwangia cretensis sp. nov., Ohtaekwangia indiensis sp. nov., Ohtaekwangia reichenbachii sp. nov. from diverse environment.</title>
        <authorList>
            <person name="Octaviana S."/>
        </authorList>
    </citation>
    <scope>NUCLEOTIDE SEQUENCE [LARGE SCALE GENOMIC DNA]</scope>
    <source>
        <strain evidence="1 2">PWU20</strain>
    </source>
</reference>
<name>A0ABS5VQF3_9BACT</name>
<evidence type="ECO:0000313" key="2">
    <source>
        <dbReference type="Proteomes" id="UP000772618"/>
    </source>
</evidence>
<dbReference type="Proteomes" id="UP000772618">
    <property type="component" value="Unassembled WGS sequence"/>
</dbReference>
<dbReference type="Gene3D" id="3.30.870.10">
    <property type="entry name" value="Endonuclease Chain A"/>
    <property type="match status" value="1"/>
</dbReference>
<organism evidence="1 2">
    <name type="scientific">Chryseosolibacter indicus</name>
    <dbReference type="NCBI Taxonomy" id="2782351"/>
    <lineage>
        <taxon>Bacteria</taxon>
        <taxon>Pseudomonadati</taxon>
        <taxon>Bacteroidota</taxon>
        <taxon>Cytophagia</taxon>
        <taxon>Cytophagales</taxon>
        <taxon>Chryseotaleaceae</taxon>
        <taxon>Chryseosolibacter</taxon>
    </lineage>
</organism>
<dbReference type="RefSeq" id="WP_254153341.1">
    <property type="nucleotide sequence ID" value="NZ_JAHESD010000014.1"/>
</dbReference>
<proteinExistence type="predicted"/>
<comment type="caution">
    <text evidence="1">The sequence shown here is derived from an EMBL/GenBank/DDBJ whole genome shotgun (WGS) entry which is preliminary data.</text>
</comment>
<gene>
    <name evidence="1" type="ORF">KK060_08805</name>
</gene>
<evidence type="ECO:0000313" key="1">
    <source>
        <dbReference type="EMBL" id="MBT1703376.1"/>
    </source>
</evidence>
<protein>
    <submittedName>
        <fullName evidence="1">Uncharacterized protein</fullName>
    </submittedName>
</protein>
<accession>A0ABS5VQF3</accession>
<dbReference type="EMBL" id="JAHESD010000014">
    <property type="protein sequence ID" value="MBT1703376.1"/>
    <property type="molecule type" value="Genomic_DNA"/>
</dbReference>
<sequence>MITKKLAVPLVNDKILGQAVHCYVATTAISESAFEFVRSRLSPKCKIDIVTGLDELTSPAVLRKIWKHYQERITVKIFTKNVFHANVYVFDLPYRKSIGFLGSGALTMGGLKDYEEMFYKITDPKEIEALLSWYTSYYEFSEPLSENLIEEYELIYPALKQREIISREEKEQVIALTARGFRFDSINFRTQYFKKEDYQTFATNKITLNSPSVEAERNTVKEKLLQLHEQIKDHLEGLGFYSSNNADNLISSVDPFYYTDRSVRSMKLIYGRKDSELTGTYNRSRTEDFMNLQVVIRQKDVGVWLVIGKEKGSEEERELFRRKMEEEGYRGSLLKTIQGLGSGYWIEIFGERKPLDSFSTEDALWTFTKYDDWKYYSFIIGKNYTAGSPELSIDNIKTTIEKEAGKLALVYEHLKIRK</sequence>